<organism evidence="1 2">
    <name type="scientific">Anaerosphaera aminiphila DSM 21120</name>
    <dbReference type="NCBI Taxonomy" id="1120995"/>
    <lineage>
        <taxon>Bacteria</taxon>
        <taxon>Bacillati</taxon>
        <taxon>Bacillota</taxon>
        <taxon>Tissierellia</taxon>
        <taxon>Tissierellales</taxon>
        <taxon>Peptoniphilaceae</taxon>
        <taxon>Anaerosphaera</taxon>
    </lineage>
</organism>
<dbReference type="Gene3D" id="2.40.50.480">
    <property type="match status" value="1"/>
</dbReference>
<accession>A0A1M5RA24</accession>
<proteinExistence type="predicted"/>
<dbReference type="InterPro" id="IPR036166">
    <property type="entry name" value="YxeA-like_sf"/>
</dbReference>
<sequence length="132" mass="15221">MNKTIKYALVVIVLLITIGFGTVNAKKYYNDRYVASTYYGKIPTTMSMEPKMLYGDKNREMGYGKEYNIKVYNESGNERIAEFEVISDNPEEYYKPGTYLKVEMSKQLSTGQKIISKEDVPENILKLIEESN</sequence>
<name>A0A1M5RA24_9FIRM</name>
<gene>
    <name evidence="1" type="ORF">SAMN02745245_00873</name>
</gene>
<keyword evidence="2" id="KW-1185">Reference proteome</keyword>
<evidence type="ECO:0000313" key="1">
    <source>
        <dbReference type="EMBL" id="SHH22950.1"/>
    </source>
</evidence>
<protein>
    <submittedName>
        <fullName evidence="1">Uncharacterized protein YxeA</fullName>
    </submittedName>
</protein>
<reference evidence="1 2" key="1">
    <citation type="submission" date="2016-11" db="EMBL/GenBank/DDBJ databases">
        <authorList>
            <person name="Jaros S."/>
            <person name="Januszkiewicz K."/>
            <person name="Wedrychowicz H."/>
        </authorList>
    </citation>
    <scope>NUCLEOTIDE SEQUENCE [LARGE SCALE GENOMIC DNA]</scope>
    <source>
        <strain evidence="1 2">DSM 21120</strain>
    </source>
</reference>
<dbReference type="RefSeq" id="WP_073184102.1">
    <property type="nucleotide sequence ID" value="NZ_FQXI01000004.1"/>
</dbReference>
<dbReference type="Proteomes" id="UP000184032">
    <property type="component" value="Unassembled WGS sequence"/>
</dbReference>
<dbReference type="OrthoDB" id="3035432at2"/>
<evidence type="ECO:0000313" key="2">
    <source>
        <dbReference type="Proteomes" id="UP000184032"/>
    </source>
</evidence>
<dbReference type="SUPFAM" id="SSF159121">
    <property type="entry name" value="BC4932-like"/>
    <property type="match status" value="1"/>
</dbReference>
<dbReference type="AlphaFoldDB" id="A0A1M5RA24"/>
<dbReference type="EMBL" id="FQXI01000004">
    <property type="protein sequence ID" value="SHH22950.1"/>
    <property type="molecule type" value="Genomic_DNA"/>
</dbReference>
<dbReference type="STRING" id="1120995.SAMN02745245_00873"/>
<dbReference type="Pfam" id="PF06486">
    <property type="entry name" value="DUF1093"/>
    <property type="match status" value="1"/>
</dbReference>
<dbReference type="InterPro" id="IPR006542">
    <property type="entry name" value="DUF1093"/>
</dbReference>